<feature type="signal peptide" evidence="4">
    <location>
        <begin position="1"/>
        <end position="23"/>
    </location>
</feature>
<evidence type="ECO:0000256" key="4">
    <source>
        <dbReference type="SAM" id="SignalP"/>
    </source>
</evidence>
<protein>
    <recommendedName>
        <fullName evidence="5">Apple domain-containing protein</fullName>
    </recommendedName>
</protein>
<evidence type="ECO:0000313" key="6">
    <source>
        <dbReference type="EMBL" id="KAH6819841.1"/>
    </source>
</evidence>
<evidence type="ECO:0000256" key="3">
    <source>
        <dbReference type="SAM" id="Phobius"/>
    </source>
</evidence>
<evidence type="ECO:0000259" key="5">
    <source>
        <dbReference type="PROSITE" id="PS50948"/>
    </source>
</evidence>
<proteinExistence type="predicted"/>
<dbReference type="Pfam" id="PF08276">
    <property type="entry name" value="PAN_2"/>
    <property type="match status" value="1"/>
</dbReference>
<feature type="chain" id="PRO_5041919490" description="Apple domain-containing protein" evidence="4">
    <location>
        <begin position="24"/>
        <end position="319"/>
    </location>
</feature>
<dbReference type="InterPro" id="IPR000858">
    <property type="entry name" value="S_locus_glycoprot_dom"/>
</dbReference>
<dbReference type="CDD" id="cd01098">
    <property type="entry name" value="PAN_AP_plant"/>
    <property type="match status" value="1"/>
</dbReference>
<dbReference type="AlphaFoldDB" id="A0AAD4IRA0"/>
<dbReference type="InterPro" id="IPR003609">
    <property type="entry name" value="Pan_app"/>
</dbReference>
<keyword evidence="3" id="KW-1133">Transmembrane helix</keyword>
<dbReference type="PANTHER" id="PTHR32444:SF198">
    <property type="entry name" value="BULB-TYPE LECTIN DOMAIN-CONTAINING PROTEIN"/>
    <property type="match status" value="1"/>
</dbReference>
<evidence type="ECO:0000313" key="7">
    <source>
        <dbReference type="Proteomes" id="UP001190926"/>
    </source>
</evidence>
<dbReference type="Gene3D" id="1.10.510.10">
    <property type="entry name" value="Transferase(Phosphotransferase) domain 1"/>
    <property type="match status" value="1"/>
</dbReference>
<gene>
    <name evidence="6" type="ORF">C2S53_019219</name>
</gene>
<keyword evidence="2" id="KW-1015">Disulfide bond</keyword>
<feature type="domain" description="Apple" evidence="5">
    <location>
        <begin position="85"/>
        <end position="168"/>
    </location>
</feature>
<evidence type="ECO:0000256" key="1">
    <source>
        <dbReference type="ARBA" id="ARBA00022729"/>
    </source>
</evidence>
<dbReference type="GO" id="GO:0048544">
    <property type="term" value="P:recognition of pollen"/>
    <property type="evidence" value="ECO:0007669"/>
    <property type="project" value="InterPro"/>
</dbReference>
<keyword evidence="3" id="KW-0472">Membrane</keyword>
<sequence length="319" mass="35313">MNGAKNQRHQLVVVLYCICIAQGNSITTPKTPCDISGKCGPFGVCNSLDSPDFCSCLQGFDPVRDEEWSRGNWSGGCRRRLPLNCSTQPNKTTDDVFVQLQMMEVSGYTDLYTGLQQNECRGRCLSNCSCLAYGFVDSFGCTFWTAGTLMDLRKSPTGLGSDLYVRLSNSEPDKYDSMLMFRKKDSSMKKKIVIILVLVAFIIITSASTYISWKWRSGVIDARISSPSYREEVKRCIHIGLLCVQEFPKDRPSVSAVLSVLTGSEIILMEPKKPAFSMKSSRCDNNNNNIGKSCSSQLSQKGSSSSVNNVTLTTMVYGR</sequence>
<keyword evidence="7" id="KW-1185">Reference proteome</keyword>
<comment type="caution">
    <text evidence="6">The sequence shown here is derived from an EMBL/GenBank/DDBJ whole genome shotgun (WGS) entry which is preliminary data.</text>
</comment>
<accession>A0AAD4IRA0</accession>
<dbReference type="EMBL" id="SDAM02006469">
    <property type="protein sequence ID" value="KAH6819841.1"/>
    <property type="molecule type" value="Genomic_DNA"/>
</dbReference>
<name>A0AAD4IRA0_PERFH</name>
<keyword evidence="3" id="KW-0812">Transmembrane</keyword>
<reference evidence="6 7" key="1">
    <citation type="journal article" date="2021" name="Nat. Commun.">
        <title>Incipient diploidization of the medicinal plant Perilla within 10,000 years.</title>
        <authorList>
            <person name="Zhang Y."/>
            <person name="Shen Q."/>
            <person name="Leng L."/>
            <person name="Zhang D."/>
            <person name="Chen S."/>
            <person name="Shi Y."/>
            <person name="Ning Z."/>
            <person name="Chen S."/>
        </authorList>
    </citation>
    <scope>NUCLEOTIDE SEQUENCE [LARGE SCALE GENOMIC DNA]</scope>
    <source>
        <strain evidence="7">cv. PC099</strain>
    </source>
</reference>
<dbReference type="PROSITE" id="PS50948">
    <property type="entry name" value="PAN"/>
    <property type="match status" value="1"/>
</dbReference>
<evidence type="ECO:0000256" key="2">
    <source>
        <dbReference type="ARBA" id="ARBA00023157"/>
    </source>
</evidence>
<organism evidence="6 7">
    <name type="scientific">Perilla frutescens var. hirtella</name>
    <name type="common">Perilla citriodora</name>
    <name type="synonym">Perilla setoyensis</name>
    <dbReference type="NCBI Taxonomy" id="608512"/>
    <lineage>
        <taxon>Eukaryota</taxon>
        <taxon>Viridiplantae</taxon>
        <taxon>Streptophyta</taxon>
        <taxon>Embryophyta</taxon>
        <taxon>Tracheophyta</taxon>
        <taxon>Spermatophyta</taxon>
        <taxon>Magnoliopsida</taxon>
        <taxon>eudicotyledons</taxon>
        <taxon>Gunneridae</taxon>
        <taxon>Pentapetalae</taxon>
        <taxon>asterids</taxon>
        <taxon>lamiids</taxon>
        <taxon>Lamiales</taxon>
        <taxon>Lamiaceae</taxon>
        <taxon>Nepetoideae</taxon>
        <taxon>Elsholtzieae</taxon>
        <taxon>Perilla</taxon>
    </lineage>
</organism>
<dbReference type="Proteomes" id="UP001190926">
    <property type="component" value="Unassembled WGS sequence"/>
</dbReference>
<feature type="transmembrane region" description="Helical" evidence="3">
    <location>
        <begin position="192"/>
        <end position="213"/>
    </location>
</feature>
<dbReference type="Pfam" id="PF00954">
    <property type="entry name" value="S_locus_glycop"/>
    <property type="match status" value="1"/>
</dbReference>
<dbReference type="PANTHER" id="PTHR32444">
    <property type="entry name" value="BULB-TYPE LECTIN DOMAIN-CONTAINING PROTEIN"/>
    <property type="match status" value="1"/>
</dbReference>
<dbReference type="SMART" id="SM00473">
    <property type="entry name" value="PAN_AP"/>
    <property type="match status" value="1"/>
</dbReference>
<keyword evidence="1 4" id="KW-0732">Signal</keyword>